<gene>
    <name evidence="1" type="ORF">AABB81_13615</name>
</gene>
<accession>A0ABU9L5U7</accession>
<dbReference type="Proteomes" id="UP001474120">
    <property type="component" value="Unassembled WGS sequence"/>
</dbReference>
<dbReference type="RefSeq" id="WP_342161105.1">
    <property type="nucleotide sequence ID" value="NZ_JBCDNA010000003.1"/>
</dbReference>
<comment type="caution">
    <text evidence="1">The sequence shown here is derived from an EMBL/GenBank/DDBJ whole genome shotgun (WGS) entry which is preliminary data.</text>
</comment>
<protein>
    <submittedName>
        <fullName evidence="1">Uncharacterized protein</fullName>
    </submittedName>
</protein>
<organism evidence="1 2">
    <name type="scientific">Lutimonas vermicola</name>
    <dbReference type="NCBI Taxonomy" id="414288"/>
    <lineage>
        <taxon>Bacteria</taxon>
        <taxon>Pseudomonadati</taxon>
        <taxon>Bacteroidota</taxon>
        <taxon>Flavobacteriia</taxon>
        <taxon>Flavobacteriales</taxon>
        <taxon>Flavobacteriaceae</taxon>
        <taxon>Lutimonas</taxon>
    </lineage>
</organism>
<evidence type="ECO:0000313" key="1">
    <source>
        <dbReference type="EMBL" id="MEL4456941.1"/>
    </source>
</evidence>
<evidence type="ECO:0000313" key="2">
    <source>
        <dbReference type="Proteomes" id="UP001474120"/>
    </source>
</evidence>
<name>A0ABU9L5U7_9FLAO</name>
<sequence>MKLKNWYTAKEFSSINNISVRTLERRRDRLLKENPDLDWFKMKSKPYKYSFKMMEQFTSPELFDLIQRNRSLSNTIECMHRNDTLEQHLSFLNWDYFVTVTYQEPKTKMECVTLMNELYGKIEVNSTSGNTRMFYTTETYSVNNGNHNHAVLKTDLKLYQVKELLQGLEPIGVIDVQRYDYELAAIFYICKEMNKDMNGLYWGVLGNNLESDGIKIKKIKDASNL</sequence>
<dbReference type="EMBL" id="JBCDNA010000003">
    <property type="protein sequence ID" value="MEL4456941.1"/>
    <property type="molecule type" value="Genomic_DNA"/>
</dbReference>
<proteinExistence type="predicted"/>
<reference evidence="1 2" key="1">
    <citation type="submission" date="2024-04" db="EMBL/GenBank/DDBJ databases">
        <title>whole genome sequencing of Lutimonas vermicola strain IMCC1616.</title>
        <authorList>
            <person name="Bae S.S."/>
        </authorList>
    </citation>
    <scope>NUCLEOTIDE SEQUENCE [LARGE SCALE GENOMIC DNA]</scope>
    <source>
        <strain evidence="1 2">IMCC1616</strain>
    </source>
</reference>
<keyword evidence="2" id="KW-1185">Reference proteome</keyword>